<reference evidence="2" key="1">
    <citation type="submission" date="2018-03" db="EMBL/GenBank/DDBJ databases">
        <title>The relapsing fever spirochete Borrelia turicatae persists in the highly oxidative environment of its soft-bodied tick vector.</title>
        <authorList>
            <person name="Bourret T.J."/>
            <person name="Boyle W.K."/>
            <person name="Valenzuela J.G."/>
            <person name="Oliveira F."/>
            <person name="Lopez J.E."/>
        </authorList>
    </citation>
    <scope>NUCLEOTIDE SEQUENCE</scope>
    <source>
        <strain evidence="2">Kansas strain/isolate</strain>
        <tissue evidence="2">Salivary glands</tissue>
    </source>
</reference>
<dbReference type="AlphaFoldDB" id="A0A2R5LJP0"/>
<dbReference type="Gene3D" id="1.25.40.180">
    <property type="match status" value="1"/>
</dbReference>
<keyword evidence="2" id="KW-0648">Protein biosynthesis</keyword>
<name>A0A2R5LJP0_9ACAR</name>
<dbReference type="InterPro" id="IPR016024">
    <property type="entry name" value="ARM-type_fold"/>
</dbReference>
<dbReference type="PANTHER" id="PTHR23254:SF16">
    <property type="entry name" value="CBP80_20-DEPENDENT TRANSLATION INITIATION FACTOR"/>
    <property type="match status" value="1"/>
</dbReference>
<dbReference type="GO" id="GO:0008494">
    <property type="term" value="F:translation activator activity"/>
    <property type="evidence" value="ECO:0007669"/>
    <property type="project" value="TreeGrafter"/>
</dbReference>
<dbReference type="SUPFAM" id="SSF48371">
    <property type="entry name" value="ARM repeat"/>
    <property type="match status" value="1"/>
</dbReference>
<protein>
    <submittedName>
        <fullName evidence="2">Putative cbp80/20-dependent translation initiation factor-like protein</fullName>
    </submittedName>
</protein>
<feature type="region of interest" description="Disordered" evidence="1">
    <location>
        <begin position="24"/>
        <end position="55"/>
    </location>
</feature>
<proteinExistence type="predicted"/>
<keyword evidence="2" id="KW-0396">Initiation factor</keyword>
<dbReference type="EMBL" id="GGLE01005634">
    <property type="protein sequence ID" value="MBY09760.1"/>
    <property type="molecule type" value="Transcribed_RNA"/>
</dbReference>
<sequence length="273" mass="30456">MAGRGRGKVAIAAFPEVRHQLRRPKEELLAVNGSTTTNSSVDGTPQKTTDNTPDSEDLKKLCFRLKYLLSSSDSDFPKTIGAVKVAVKTKNDARSASEYMHELSQLGADQAKITALAFVALADWEIEGSKFRKFLLDKMQADFEGFKEKSQQAPNVLLCNATFLCEVYCRYLLSGAPLKPLQGPAWEYLNFMLRSQQPFFVKHCLQIVAEHGGFLSKHGESEMASFLDEVRSLIVEDGVEKHVRKQALKTLESSLNGWKPCASKFYEVVNGRN</sequence>
<dbReference type="InterPro" id="IPR051367">
    <property type="entry name" value="mRNA_TranslReg/HistoneTransl"/>
</dbReference>
<feature type="compositionally biased region" description="Polar residues" evidence="1">
    <location>
        <begin position="32"/>
        <end position="52"/>
    </location>
</feature>
<accession>A0A2R5LJP0</accession>
<organism evidence="2">
    <name type="scientific">Ornithodoros turicata</name>
    <dbReference type="NCBI Taxonomy" id="34597"/>
    <lineage>
        <taxon>Eukaryota</taxon>
        <taxon>Metazoa</taxon>
        <taxon>Ecdysozoa</taxon>
        <taxon>Arthropoda</taxon>
        <taxon>Chelicerata</taxon>
        <taxon>Arachnida</taxon>
        <taxon>Acari</taxon>
        <taxon>Parasitiformes</taxon>
        <taxon>Ixodida</taxon>
        <taxon>Ixodoidea</taxon>
        <taxon>Argasidae</taxon>
        <taxon>Ornithodorinae</taxon>
        <taxon>Ornithodoros</taxon>
    </lineage>
</organism>
<dbReference type="GO" id="GO:0006446">
    <property type="term" value="P:regulation of translational initiation"/>
    <property type="evidence" value="ECO:0007669"/>
    <property type="project" value="TreeGrafter"/>
</dbReference>
<evidence type="ECO:0000313" key="2">
    <source>
        <dbReference type="EMBL" id="MBY09760.1"/>
    </source>
</evidence>
<dbReference type="GO" id="GO:0005829">
    <property type="term" value="C:cytosol"/>
    <property type="evidence" value="ECO:0007669"/>
    <property type="project" value="TreeGrafter"/>
</dbReference>
<dbReference type="GO" id="GO:0003743">
    <property type="term" value="F:translation initiation factor activity"/>
    <property type="evidence" value="ECO:0007669"/>
    <property type="project" value="UniProtKB-KW"/>
</dbReference>
<dbReference type="PANTHER" id="PTHR23254">
    <property type="entry name" value="EIF4G DOMAIN PROTEIN"/>
    <property type="match status" value="1"/>
</dbReference>
<evidence type="ECO:0000256" key="1">
    <source>
        <dbReference type="SAM" id="MobiDB-lite"/>
    </source>
</evidence>